<organism evidence="1 2">
    <name type="scientific">Dendrobium catenatum</name>
    <dbReference type="NCBI Taxonomy" id="906689"/>
    <lineage>
        <taxon>Eukaryota</taxon>
        <taxon>Viridiplantae</taxon>
        <taxon>Streptophyta</taxon>
        <taxon>Embryophyta</taxon>
        <taxon>Tracheophyta</taxon>
        <taxon>Spermatophyta</taxon>
        <taxon>Magnoliopsida</taxon>
        <taxon>Liliopsida</taxon>
        <taxon>Asparagales</taxon>
        <taxon>Orchidaceae</taxon>
        <taxon>Epidendroideae</taxon>
        <taxon>Malaxideae</taxon>
        <taxon>Dendrobiinae</taxon>
        <taxon>Dendrobium</taxon>
    </lineage>
</organism>
<dbReference type="InterPro" id="IPR011990">
    <property type="entry name" value="TPR-like_helical_dom_sf"/>
</dbReference>
<dbReference type="PANTHER" id="PTHR47604">
    <property type="entry name" value="ADENYLYL CYCLASE"/>
    <property type="match status" value="1"/>
</dbReference>
<gene>
    <name evidence="1" type="ORF">MA16_Dca014254</name>
</gene>
<protein>
    <submittedName>
        <fullName evidence="1">Uncharacterized protein</fullName>
    </submittedName>
</protein>
<evidence type="ECO:0000313" key="1">
    <source>
        <dbReference type="EMBL" id="PKU63696.1"/>
    </source>
</evidence>
<dbReference type="EMBL" id="KZ503465">
    <property type="protein sequence ID" value="PKU63696.1"/>
    <property type="molecule type" value="Genomic_DNA"/>
</dbReference>
<dbReference type="OrthoDB" id="2016320at2759"/>
<keyword evidence="2" id="KW-1185">Reference proteome</keyword>
<dbReference type="Proteomes" id="UP000233837">
    <property type="component" value="Unassembled WGS sequence"/>
</dbReference>
<dbReference type="Gene3D" id="1.25.40.10">
    <property type="entry name" value="Tetratricopeptide repeat domain"/>
    <property type="match status" value="1"/>
</dbReference>
<dbReference type="AlphaFoldDB" id="A0A2I0VJV2"/>
<evidence type="ECO:0000313" key="2">
    <source>
        <dbReference type="Proteomes" id="UP000233837"/>
    </source>
</evidence>
<proteinExistence type="predicted"/>
<dbReference type="STRING" id="906689.A0A2I0VJV2"/>
<name>A0A2I0VJV2_9ASPA</name>
<reference evidence="1 2" key="2">
    <citation type="journal article" date="2017" name="Nature">
        <title>The Apostasia genome and the evolution of orchids.</title>
        <authorList>
            <person name="Zhang G.Q."/>
            <person name="Liu K.W."/>
            <person name="Li Z."/>
            <person name="Lohaus R."/>
            <person name="Hsiao Y.Y."/>
            <person name="Niu S.C."/>
            <person name="Wang J.Y."/>
            <person name="Lin Y.C."/>
            <person name="Xu Q."/>
            <person name="Chen L.J."/>
            <person name="Yoshida K."/>
            <person name="Fujiwara S."/>
            <person name="Wang Z.W."/>
            <person name="Zhang Y.Q."/>
            <person name="Mitsuda N."/>
            <person name="Wang M."/>
            <person name="Liu G.H."/>
            <person name="Pecoraro L."/>
            <person name="Huang H.X."/>
            <person name="Xiao X.J."/>
            <person name="Lin M."/>
            <person name="Wu X.Y."/>
            <person name="Wu W.L."/>
            <person name="Chen Y.Y."/>
            <person name="Chang S.B."/>
            <person name="Sakamoto S."/>
            <person name="Ohme-Takagi M."/>
            <person name="Yagi M."/>
            <person name="Zeng S.J."/>
            <person name="Shen C.Y."/>
            <person name="Yeh C.M."/>
            <person name="Luo Y.B."/>
            <person name="Tsai W.C."/>
            <person name="Van de Peer Y."/>
            <person name="Liu Z.J."/>
        </authorList>
    </citation>
    <scope>NUCLEOTIDE SEQUENCE [LARGE SCALE GENOMIC DNA]</scope>
    <source>
        <tissue evidence="1">The whole plant</tissue>
    </source>
</reference>
<reference evidence="1 2" key="1">
    <citation type="journal article" date="2016" name="Sci. Rep.">
        <title>The Dendrobium catenatum Lindl. genome sequence provides insights into polysaccharide synthase, floral development and adaptive evolution.</title>
        <authorList>
            <person name="Zhang G.Q."/>
            <person name="Xu Q."/>
            <person name="Bian C."/>
            <person name="Tsai W.C."/>
            <person name="Yeh C.M."/>
            <person name="Liu K.W."/>
            <person name="Yoshida K."/>
            <person name="Zhang L.S."/>
            <person name="Chang S.B."/>
            <person name="Chen F."/>
            <person name="Shi Y."/>
            <person name="Su Y.Y."/>
            <person name="Zhang Y.Q."/>
            <person name="Chen L.J."/>
            <person name="Yin Y."/>
            <person name="Lin M."/>
            <person name="Huang H."/>
            <person name="Deng H."/>
            <person name="Wang Z.W."/>
            <person name="Zhu S.L."/>
            <person name="Zhao X."/>
            <person name="Deng C."/>
            <person name="Niu S.C."/>
            <person name="Huang J."/>
            <person name="Wang M."/>
            <person name="Liu G.H."/>
            <person name="Yang H.J."/>
            <person name="Xiao X.J."/>
            <person name="Hsiao Y.Y."/>
            <person name="Wu W.L."/>
            <person name="Chen Y.Y."/>
            <person name="Mitsuda N."/>
            <person name="Ohme-Takagi M."/>
            <person name="Luo Y.B."/>
            <person name="Van de Peer Y."/>
            <person name="Liu Z.J."/>
        </authorList>
    </citation>
    <scope>NUCLEOTIDE SEQUENCE [LARGE SCALE GENOMIC DNA]</scope>
    <source>
        <tissue evidence="1">The whole plant</tissue>
    </source>
</reference>
<dbReference type="PANTHER" id="PTHR47604:SF1">
    <property type="entry name" value="ADENYLYL CYCLASE"/>
    <property type="match status" value="1"/>
</dbReference>
<accession>A0A2I0VJV2</accession>
<sequence>MSISGGGRRLWTILRGVQALSGSGQQLASHLVETPRSAPFSHGQSSLPRNFFASPFGKNTNFARVMLISQKWGPSLLLHAHFSTEANKEDAALPESAQELYAKLLKSVEAKTMPPNALLWSLIEQCSNKEDIKLLFQILQRLRVFRLSNLRIHANFNFHLCLKVTEACVRSDALEYGIKALWKHNVYGLTPTISSAHRLLLHAKEHNDVKLMEKIMDVLKKNLLPLQPGTADIVFSICYNTNNWKLLSKYAKRFLKAGVKLHRTAYDNLMEFAAKMGDAKSILKTEQHRSKHLKWHTFGTGFACAKAYLIERKPENAAAVISLLYRELPDAKKPFVAGEVQKLVSEWPSELLKRKKGKEKEALLESLRSDIPVMISSLPNIGIDATVNLDEIKC</sequence>